<gene>
    <name evidence="1" type="ORF">BW47_07265</name>
</gene>
<evidence type="ECO:0000313" key="1">
    <source>
        <dbReference type="EMBL" id="APT74302.1"/>
    </source>
</evidence>
<organism evidence="1 2">
    <name type="scientific">Thermosipho melanesiensis</name>
    <dbReference type="NCBI Taxonomy" id="46541"/>
    <lineage>
        <taxon>Bacteria</taxon>
        <taxon>Thermotogati</taxon>
        <taxon>Thermotogota</taxon>
        <taxon>Thermotogae</taxon>
        <taxon>Thermotogales</taxon>
        <taxon>Fervidobacteriaceae</taxon>
        <taxon>Thermosipho</taxon>
    </lineage>
</organism>
<keyword evidence="2" id="KW-1185">Reference proteome</keyword>
<protein>
    <recommendedName>
        <fullName evidence="3">Cell division protein ZapA</fullName>
    </recommendedName>
</protein>
<reference evidence="1 2" key="1">
    <citation type="submission" date="2014-02" db="EMBL/GenBank/DDBJ databases">
        <title>Diversity of Thermotogales isolates from hydrothermal vents.</title>
        <authorList>
            <person name="Haverkamp T.H.A."/>
            <person name="Lossouarn J."/>
            <person name="Geslin C."/>
            <person name="Nesbo C.L."/>
        </authorList>
    </citation>
    <scope>NUCLEOTIDE SEQUENCE [LARGE SCALE GENOMIC DNA]</scope>
    <source>
        <strain evidence="1 2">431</strain>
    </source>
</reference>
<accession>A0ABN4UYW1</accession>
<evidence type="ECO:0000313" key="2">
    <source>
        <dbReference type="Proteomes" id="UP000185490"/>
    </source>
</evidence>
<dbReference type="Proteomes" id="UP000185490">
    <property type="component" value="Chromosome"/>
</dbReference>
<dbReference type="EMBL" id="CP007389">
    <property type="protein sequence ID" value="APT74302.1"/>
    <property type="molecule type" value="Genomic_DNA"/>
</dbReference>
<name>A0ABN4UYW1_9BACT</name>
<sequence>MVKKKLEFNGKRFIVESDVEHEVLDYIEKRLYELNKKYETLSSLDERFLAILCELVEREFDYLREISKLSEKIKNLEAPNENRSV</sequence>
<evidence type="ECO:0008006" key="3">
    <source>
        <dbReference type="Google" id="ProtNLM"/>
    </source>
</evidence>
<proteinExistence type="predicted"/>
<dbReference type="RefSeq" id="WP_012057577.1">
    <property type="nucleotide sequence ID" value="NZ_CP007389.1"/>
</dbReference>